<evidence type="ECO:0000256" key="5">
    <source>
        <dbReference type="ARBA" id="ARBA00023136"/>
    </source>
</evidence>
<gene>
    <name evidence="7" type="ORF">IAC80_00820</name>
</gene>
<dbReference type="Pfam" id="PF01554">
    <property type="entry name" value="MatE"/>
    <property type="match status" value="1"/>
</dbReference>
<comment type="caution">
    <text evidence="7">The sequence shown here is derived from an EMBL/GenBank/DDBJ whole genome shotgun (WGS) entry which is preliminary data.</text>
</comment>
<evidence type="ECO:0000313" key="8">
    <source>
        <dbReference type="Proteomes" id="UP000886889"/>
    </source>
</evidence>
<feature type="transmembrane region" description="Helical" evidence="6">
    <location>
        <begin position="36"/>
        <end position="58"/>
    </location>
</feature>
<evidence type="ECO:0000256" key="1">
    <source>
        <dbReference type="ARBA" id="ARBA00004651"/>
    </source>
</evidence>
<name>A0A9D1NY35_9FIRM</name>
<feature type="transmembrane region" description="Helical" evidence="6">
    <location>
        <begin position="264"/>
        <end position="284"/>
    </location>
</feature>
<feature type="transmembrane region" description="Helical" evidence="6">
    <location>
        <begin position="225"/>
        <end position="244"/>
    </location>
</feature>
<evidence type="ECO:0000256" key="6">
    <source>
        <dbReference type="SAM" id="Phobius"/>
    </source>
</evidence>
<dbReference type="AlphaFoldDB" id="A0A9D1NY35"/>
<evidence type="ECO:0000256" key="2">
    <source>
        <dbReference type="ARBA" id="ARBA00022475"/>
    </source>
</evidence>
<keyword evidence="4 6" id="KW-1133">Transmembrane helix</keyword>
<dbReference type="PANTHER" id="PTHR43823:SF3">
    <property type="entry name" value="MULTIDRUG EXPORT PROTEIN MEPA"/>
    <property type="match status" value="1"/>
</dbReference>
<dbReference type="Proteomes" id="UP000886889">
    <property type="component" value="Unassembled WGS sequence"/>
</dbReference>
<accession>A0A9D1NY35</accession>
<dbReference type="InterPro" id="IPR002528">
    <property type="entry name" value="MATE_fam"/>
</dbReference>
<evidence type="ECO:0000313" key="7">
    <source>
        <dbReference type="EMBL" id="HIV22457.1"/>
    </source>
</evidence>
<dbReference type="EMBL" id="DVOS01000010">
    <property type="protein sequence ID" value="HIV22457.1"/>
    <property type="molecule type" value="Genomic_DNA"/>
</dbReference>
<feature type="transmembrane region" description="Helical" evidence="6">
    <location>
        <begin position="189"/>
        <end position="210"/>
    </location>
</feature>
<dbReference type="GO" id="GO:0015297">
    <property type="term" value="F:antiporter activity"/>
    <property type="evidence" value="ECO:0007669"/>
    <property type="project" value="InterPro"/>
</dbReference>
<dbReference type="InterPro" id="IPR051327">
    <property type="entry name" value="MATE_MepA_subfamily"/>
</dbReference>
<dbReference type="GO" id="GO:0042910">
    <property type="term" value="F:xenobiotic transmembrane transporter activity"/>
    <property type="evidence" value="ECO:0007669"/>
    <property type="project" value="InterPro"/>
</dbReference>
<feature type="transmembrane region" description="Helical" evidence="6">
    <location>
        <begin position="290"/>
        <end position="309"/>
    </location>
</feature>
<organism evidence="7 8">
    <name type="scientific">Candidatus Merdiplasma excrementigallinarum</name>
    <dbReference type="NCBI Taxonomy" id="2840864"/>
    <lineage>
        <taxon>Bacteria</taxon>
        <taxon>Bacillati</taxon>
        <taxon>Bacillota</taxon>
        <taxon>Clostridia</taxon>
        <taxon>Lachnospirales</taxon>
        <taxon>Lachnospiraceae</taxon>
        <taxon>Lachnospiraceae incertae sedis</taxon>
        <taxon>Candidatus Merdiplasma</taxon>
    </lineage>
</organism>
<keyword evidence="3 6" id="KW-0812">Transmembrane</keyword>
<reference evidence="7" key="1">
    <citation type="submission" date="2020-10" db="EMBL/GenBank/DDBJ databases">
        <authorList>
            <person name="Gilroy R."/>
        </authorList>
    </citation>
    <scope>NUCLEOTIDE SEQUENCE</scope>
    <source>
        <strain evidence="7">ChiBcec6-7307</strain>
    </source>
</reference>
<evidence type="ECO:0000256" key="3">
    <source>
        <dbReference type="ARBA" id="ARBA00022692"/>
    </source>
</evidence>
<feature type="transmembrane region" description="Helical" evidence="6">
    <location>
        <begin position="6"/>
        <end position="24"/>
    </location>
</feature>
<feature type="non-terminal residue" evidence="7">
    <location>
        <position position="1"/>
    </location>
</feature>
<dbReference type="PANTHER" id="PTHR43823">
    <property type="entry name" value="SPORULATION PROTEIN YKVU"/>
    <property type="match status" value="1"/>
</dbReference>
<reference evidence="7" key="2">
    <citation type="journal article" date="2021" name="PeerJ">
        <title>Extensive microbial diversity within the chicken gut microbiome revealed by metagenomics and culture.</title>
        <authorList>
            <person name="Gilroy R."/>
            <person name="Ravi A."/>
            <person name="Getino M."/>
            <person name="Pursley I."/>
            <person name="Horton D.L."/>
            <person name="Alikhan N.F."/>
            <person name="Baker D."/>
            <person name="Gharbi K."/>
            <person name="Hall N."/>
            <person name="Watson M."/>
            <person name="Adriaenssens E.M."/>
            <person name="Foster-Nyarko E."/>
            <person name="Jarju S."/>
            <person name="Secka A."/>
            <person name="Antonio M."/>
            <person name="Oren A."/>
            <person name="Chaudhuri R.R."/>
            <person name="La Ragione R."/>
            <person name="Hildebrand F."/>
            <person name="Pallen M.J."/>
        </authorList>
    </citation>
    <scope>NUCLEOTIDE SEQUENCE</scope>
    <source>
        <strain evidence="7">ChiBcec6-7307</strain>
    </source>
</reference>
<keyword evidence="2" id="KW-1003">Cell membrane</keyword>
<feature type="transmembrane region" description="Helical" evidence="6">
    <location>
        <begin position="64"/>
        <end position="83"/>
    </location>
</feature>
<dbReference type="GO" id="GO:0005886">
    <property type="term" value="C:plasma membrane"/>
    <property type="evidence" value="ECO:0007669"/>
    <property type="project" value="UniProtKB-SubCell"/>
</dbReference>
<evidence type="ECO:0000256" key="4">
    <source>
        <dbReference type="ARBA" id="ARBA00022989"/>
    </source>
</evidence>
<keyword evidence="5 6" id="KW-0472">Membrane</keyword>
<proteinExistence type="predicted"/>
<sequence length="333" mass="36410">ARDYVMVTAIGFPFLIITTGGGHLMRADGSPKMTMFCNLSGAIINVFLDALFVMGFGWGMTGAAAATVIGQVFSGILVIWYLTRYKTVKLAWRHILPKAEIVGRITALGAASCFNQLAMMTVQICLNNLLKHYGALSQYGESIPIACAGIVIKVNQIFFSIIIGISQGTQPIEGFNYGAGKYGRVRKTYLLAIKVGMVLSVCAFLLFELFPRQILSLFGDGSESYYQFGASYFRIFLAGTLLNFMQPLSSAFFTSIGKAYKGMFLSLTRQIIFLLPLLFLFSWMMGIDGLLYAGPVADFIAFAVAAVMIKKEFGGMKKLEMRQAAKGTGQETI</sequence>
<protein>
    <submittedName>
        <fullName evidence="7">Polysaccharide biosynthesis C-terminal domain-containing protein</fullName>
    </submittedName>
</protein>
<comment type="subcellular location">
    <subcellularLocation>
        <location evidence="1">Cell membrane</location>
        <topology evidence="1">Multi-pass membrane protein</topology>
    </subcellularLocation>
</comment>